<gene>
    <name evidence="1" type="ORF">FA95DRAFT_107438</name>
</gene>
<accession>A0ACB8S721</accession>
<dbReference type="Proteomes" id="UP000814033">
    <property type="component" value="Unassembled WGS sequence"/>
</dbReference>
<dbReference type="EMBL" id="MU275848">
    <property type="protein sequence ID" value="KAI0051942.1"/>
    <property type="molecule type" value="Genomic_DNA"/>
</dbReference>
<comment type="caution">
    <text evidence="1">The sequence shown here is derived from an EMBL/GenBank/DDBJ whole genome shotgun (WGS) entry which is preliminary data.</text>
</comment>
<keyword evidence="2" id="KW-1185">Reference proteome</keyword>
<name>A0ACB8S721_9AGAM</name>
<evidence type="ECO:0000313" key="1">
    <source>
        <dbReference type="EMBL" id="KAI0051942.1"/>
    </source>
</evidence>
<proteinExistence type="predicted"/>
<reference evidence="1" key="1">
    <citation type="submission" date="2021-02" db="EMBL/GenBank/DDBJ databases">
        <authorList>
            <consortium name="DOE Joint Genome Institute"/>
            <person name="Ahrendt S."/>
            <person name="Looney B.P."/>
            <person name="Miyauchi S."/>
            <person name="Morin E."/>
            <person name="Drula E."/>
            <person name="Courty P.E."/>
            <person name="Chicoki N."/>
            <person name="Fauchery L."/>
            <person name="Kohler A."/>
            <person name="Kuo A."/>
            <person name="Labutti K."/>
            <person name="Pangilinan J."/>
            <person name="Lipzen A."/>
            <person name="Riley R."/>
            <person name="Andreopoulos W."/>
            <person name="He G."/>
            <person name="Johnson J."/>
            <person name="Barry K.W."/>
            <person name="Grigoriev I.V."/>
            <person name="Nagy L."/>
            <person name="Hibbett D."/>
            <person name="Henrissat B."/>
            <person name="Matheny P.B."/>
            <person name="Labbe J."/>
            <person name="Martin F."/>
        </authorList>
    </citation>
    <scope>NUCLEOTIDE SEQUENCE</scope>
    <source>
        <strain evidence="1">FP105234-sp</strain>
    </source>
</reference>
<evidence type="ECO:0000313" key="2">
    <source>
        <dbReference type="Proteomes" id="UP000814033"/>
    </source>
</evidence>
<protein>
    <submittedName>
        <fullName evidence="1">Uncharacterized protein</fullName>
    </submittedName>
</protein>
<reference evidence="1" key="2">
    <citation type="journal article" date="2022" name="New Phytol.">
        <title>Evolutionary transition to the ectomycorrhizal habit in the genomes of a hyperdiverse lineage of mushroom-forming fungi.</title>
        <authorList>
            <person name="Looney B."/>
            <person name="Miyauchi S."/>
            <person name="Morin E."/>
            <person name="Drula E."/>
            <person name="Courty P.E."/>
            <person name="Kohler A."/>
            <person name="Kuo A."/>
            <person name="LaButti K."/>
            <person name="Pangilinan J."/>
            <person name="Lipzen A."/>
            <person name="Riley R."/>
            <person name="Andreopoulos W."/>
            <person name="He G."/>
            <person name="Johnson J."/>
            <person name="Nolan M."/>
            <person name="Tritt A."/>
            <person name="Barry K.W."/>
            <person name="Grigoriev I.V."/>
            <person name="Nagy L.G."/>
            <person name="Hibbett D."/>
            <person name="Henrissat B."/>
            <person name="Matheny P.B."/>
            <person name="Labbe J."/>
            <person name="Martin F.M."/>
        </authorList>
    </citation>
    <scope>NUCLEOTIDE SEQUENCE</scope>
    <source>
        <strain evidence="1">FP105234-sp</strain>
    </source>
</reference>
<sequence length="886" mass="99664">MAQHNSSLGDIGTHVADVERAVKYELRHSAFVDTPKLLDTLFGDDTVPPFFIDAIYNALVAAKKYIPATGKASAHWAGLPLKPKDEKVLYEPLTKVLNEITAQCHTLLAQLGETNTARRTTRSHAALSNEDLVNFCREAFIDKLDIIWRDEHATAPKSDPTLMSDMRPDIVATFKTTGTGRVWWRTVHIPLEVKQANTDALAAIQLLRYVRQALREQPDRRFMYGLVFAKRTLTVWHVDRSGAMGSKVVDAHENPKTFIRIIVALLVKRPSDLGWDPTMLLYQEDSDGNPLPPLPSYLVDRIATSSMDAYETRWVISMDKPPTKGGGAWPAGQDQDVFVLYQALSLARGEVIRGRATRVWRAWHWDDLTSPEEERRIFVIKDTWRDERRGVEGALYQLAEQVKKGRSGVADFYSHCVVRINNQEDNTLFLIRKRVEPTGTPIVLELAQMKAKQQSATASSQLTKIDSAVLPVSGTTGTVYDWEQDHFIFDQELYPPRNLIHSRLAVTSTGWPLVKFRNISELLMGIRDAIGGHRWLCKRGILHRDISHGNILLTGLQPPNSAMLIDLDHAIEYQAYEHMTDDVRSVGTLAFMSYEVISSTAYPIKSEAADRVYDAGAPSTANDEDEEDDEDGAPDEPNEIIDDTHLHEVAKAAVEPLPVPVLHSAIHDLESFFWVLCFIGLYCDGPGRPRTTWNTSPERSAGLRKFMREAFEQPNPHNIALEKYALMTDPRVFELHVVSNFAPYFSVSATSAVRLLYQLLRTVYARRELDDKHDSFMQILKTAGWGVTALQWHDTNPEYRQMEEEAKKWRQEKKATWDSPSARGLLPVPDNKRGHRPDADDGEHSPEGEDALEGRPRKIPRLPSEPPSPTPGSGAHAEMLGVAPPA</sequence>
<organism evidence="1 2">
    <name type="scientific">Auriscalpium vulgare</name>
    <dbReference type="NCBI Taxonomy" id="40419"/>
    <lineage>
        <taxon>Eukaryota</taxon>
        <taxon>Fungi</taxon>
        <taxon>Dikarya</taxon>
        <taxon>Basidiomycota</taxon>
        <taxon>Agaricomycotina</taxon>
        <taxon>Agaricomycetes</taxon>
        <taxon>Russulales</taxon>
        <taxon>Auriscalpiaceae</taxon>
        <taxon>Auriscalpium</taxon>
    </lineage>
</organism>